<dbReference type="GO" id="GO:0008484">
    <property type="term" value="F:sulfuric ester hydrolase activity"/>
    <property type="evidence" value="ECO:0007669"/>
    <property type="project" value="TreeGrafter"/>
</dbReference>
<dbReference type="RefSeq" id="WP_090927801.1">
    <property type="nucleotide sequence ID" value="NZ_FOTY01000025.1"/>
</dbReference>
<dbReference type="PANTHER" id="PTHR45953">
    <property type="entry name" value="IDURONATE 2-SULFATASE"/>
    <property type="match status" value="1"/>
</dbReference>
<dbReference type="STRING" id="266892.SAMN04488054_1252"/>
<evidence type="ECO:0000313" key="4">
    <source>
        <dbReference type="EMBL" id="SFM25508.1"/>
    </source>
</evidence>
<dbReference type="Gene3D" id="3.40.720.10">
    <property type="entry name" value="Alkaline Phosphatase, subunit A"/>
    <property type="match status" value="1"/>
</dbReference>
<dbReference type="CDD" id="cd16148">
    <property type="entry name" value="sulfatase_like"/>
    <property type="match status" value="1"/>
</dbReference>
<dbReference type="EMBL" id="FOTY01000025">
    <property type="protein sequence ID" value="SFM25508.1"/>
    <property type="molecule type" value="Genomic_DNA"/>
</dbReference>
<dbReference type="GO" id="GO:0005737">
    <property type="term" value="C:cytoplasm"/>
    <property type="evidence" value="ECO:0007669"/>
    <property type="project" value="TreeGrafter"/>
</dbReference>
<organism evidence="4 5">
    <name type="scientific">Salibacterium qingdaonense</name>
    <dbReference type="NCBI Taxonomy" id="266892"/>
    <lineage>
        <taxon>Bacteria</taxon>
        <taxon>Bacillati</taxon>
        <taxon>Bacillota</taxon>
        <taxon>Bacilli</taxon>
        <taxon>Bacillales</taxon>
        <taxon>Bacillaceae</taxon>
    </lineage>
</organism>
<keyword evidence="2" id="KW-0378">Hydrolase</keyword>
<dbReference type="Pfam" id="PF00884">
    <property type="entry name" value="Sulfatase"/>
    <property type="match status" value="1"/>
</dbReference>
<accession>A0A1I4PCM1</accession>
<dbReference type="AlphaFoldDB" id="A0A1I4PCM1"/>
<dbReference type="InterPro" id="IPR000917">
    <property type="entry name" value="Sulfatase_N"/>
</dbReference>
<evidence type="ECO:0000259" key="3">
    <source>
        <dbReference type="Pfam" id="PF00884"/>
    </source>
</evidence>
<reference evidence="4 5" key="1">
    <citation type="submission" date="2016-10" db="EMBL/GenBank/DDBJ databases">
        <authorList>
            <person name="de Groot N.N."/>
        </authorList>
    </citation>
    <scope>NUCLEOTIDE SEQUENCE [LARGE SCALE GENOMIC DNA]</scope>
    <source>
        <strain evidence="4 5">CGMCC 1.6134</strain>
    </source>
</reference>
<keyword evidence="1" id="KW-0479">Metal-binding</keyword>
<sequence>MKAIQLMFDTLKRDYLSPYEHTDVSTPNFKRLQQKTVQFDQFFAGSLPCMPARRDLHTGRYNFLHRGWGPLEPFDDSMPEILKSNGIYTHMVTDHKHYWRDGGSTYHPRYSSYELIRGQEGDRWKARVNKDTDVDGLEHLPDAFKARKAESMSQDFVNREYMEAESEHPMARTVQGGLEFLEENKDADQWFLQIECFDPHEPFFVPEKYLAMYGLSQDDFNGWLQYSNDDFTNEKAEVMKGYYKALVTMCDEYLGKILDVMDEQNMWQDTMLIVNTDHGLLLGEHDWWGKNIMPVYNEIAHLPFFIWNPQLQVHDEKREQLAQNIDVPATILEFFDLEVPEVMKGKPLRSVIESNDVIHESALFGNFGNNINVVDGDYIYMRTPYPGREDYLYEYTLMPMRMNSRFKPEELKGAELDHSFSFTKGAGALKIQTSDFMAKSHQRFGNKLFHHAVDPGQKYPITDPEKEFEMIVKMKQLMEENEAPSPLYAYYGLDHIHSVEDVRQEQEELNREKEAVSEHIHFADYMVKEGYLTLIASIQDARKKEKIQRDLQKISEQHKVTENHLRNWLQQEMDEKDRAFLTYQLNMALRID</sequence>
<feature type="domain" description="Sulfatase N-terminal" evidence="3">
    <location>
        <begin position="6"/>
        <end position="336"/>
    </location>
</feature>
<evidence type="ECO:0000256" key="2">
    <source>
        <dbReference type="ARBA" id="ARBA00022801"/>
    </source>
</evidence>
<protein>
    <submittedName>
        <fullName evidence="4">Arylsulfatase A</fullName>
    </submittedName>
</protein>
<evidence type="ECO:0000313" key="5">
    <source>
        <dbReference type="Proteomes" id="UP000199668"/>
    </source>
</evidence>
<name>A0A1I4PCM1_9BACI</name>
<dbReference type="Proteomes" id="UP000199668">
    <property type="component" value="Unassembled WGS sequence"/>
</dbReference>
<proteinExistence type="predicted"/>
<dbReference type="OrthoDB" id="9762324at2"/>
<dbReference type="GO" id="GO:0046872">
    <property type="term" value="F:metal ion binding"/>
    <property type="evidence" value="ECO:0007669"/>
    <property type="project" value="UniProtKB-KW"/>
</dbReference>
<keyword evidence="5" id="KW-1185">Reference proteome</keyword>
<gene>
    <name evidence="4" type="ORF">SAMN04488054_1252</name>
</gene>
<evidence type="ECO:0000256" key="1">
    <source>
        <dbReference type="ARBA" id="ARBA00022723"/>
    </source>
</evidence>
<dbReference type="InterPro" id="IPR017850">
    <property type="entry name" value="Alkaline_phosphatase_core_sf"/>
</dbReference>
<dbReference type="SUPFAM" id="SSF53649">
    <property type="entry name" value="Alkaline phosphatase-like"/>
    <property type="match status" value="1"/>
</dbReference>
<dbReference type="PANTHER" id="PTHR45953:SF1">
    <property type="entry name" value="IDURONATE 2-SULFATASE"/>
    <property type="match status" value="1"/>
</dbReference>